<dbReference type="InterPro" id="IPR022907">
    <property type="entry name" value="VapC_family"/>
</dbReference>
<comment type="cofactor">
    <cofactor evidence="6">
        <name>Mg(2+)</name>
        <dbReference type="ChEBI" id="CHEBI:18420"/>
    </cofactor>
</comment>
<dbReference type="GO" id="GO:0090729">
    <property type="term" value="F:toxin activity"/>
    <property type="evidence" value="ECO:0007669"/>
    <property type="project" value="UniProtKB-KW"/>
</dbReference>
<evidence type="ECO:0000259" key="7">
    <source>
        <dbReference type="Pfam" id="PF01850"/>
    </source>
</evidence>
<dbReference type="InterPro" id="IPR002716">
    <property type="entry name" value="PIN_dom"/>
</dbReference>
<evidence type="ECO:0000313" key="9">
    <source>
        <dbReference type="Proteomes" id="UP000230551"/>
    </source>
</evidence>
<evidence type="ECO:0000256" key="1">
    <source>
        <dbReference type="ARBA" id="ARBA00022649"/>
    </source>
</evidence>
<evidence type="ECO:0000256" key="4">
    <source>
        <dbReference type="ARBA" id="ARBA00022801"/>
    </source>
</evidence>
<protein>
    <recommendedName>
        <fullName evidence="6">Ribonuclease VapC</fullName>
        <shortName evidence="6">RNase VapC</shortName>
        <ecNumber evidence="6">3.1.-.-</ecNumber>
    </recommendedName>
    <alternativeName>
        <fullName evidence="6">Toxin VapC</fullName>
    </alternativeName>
</protein>
<feature type="binding site" evidence="6">
    <location>
        <position position="99"/>
    </location>
    <ligand>
        <name>Mg(2+)</name>
        <dbReference type="ChEBI" id="CHEBI:18420"/>
    </ligand>
</feature>
<gene>
    <name evidence="6" type="primary">vapC</name>
    <name evidence="8" type="ORF">CQY22_007905</name>
</gene>
<dbReference type="Pfam" id="PF01850">
    <property type="entry name" value="PIN"/>
    <property type="match status" value="1"/>
</dbReference>
<keyword evidence="9" id="KW-1185">Reference proteome</keyword>
<evidence type="ECO:0000256" key="5">
    <source>
        <dbReference type="ARBA" id="ARBA00022842"/>
    </source>
</evidence>
<dbReference type="RefSeq" id="WP_090590568.1">
    <property type="nucleotide sequence ID" value="NZ_CP104302.1"/>
</dbReference>
<dbReference type="GO" id="GO:0000287">
    <property type="term" value="F:magnesium ion binding"/>
    <property type="evidence" value="ECO:0007669"/>
    <property type="project" value="UniProtKB-UniRule"/>
</dbReference>
<evidence type="ECO:0000256" key="6">
    <source>
        <dbReference type="HAMAP-Rule" id="MF_00265"/>
    </source>
</evidence>
<dbReference type="Proteomes" id="UP000230551">
    <property type="component" value="Unassembled WGS sequence"/>
</dbReference>
<dbReference type="GO" id="GO:0004540">
    <property type="term" value="F:RNA nuclease activity"/>
    <property type="evidence" value="ECO:0007669"/>
    <property type="project" value="InterPro"/>
</dbReference>
<keyword evidence="6" id="KW-0800">Toxin</keyword>
<evidence type="ECO:0000256" key="2">
    <source>
        <dbReference type="ARBA" id="ARBA00022722"/>
    </source>
</evidence>
<dbReference type="Gene3D" id="3.40.50.1010">
    <property type="entry name" value="5'-nuclease"/>
    <property type="match status" value="1"/>
</dbReference>
<name>A0A2G5PCC9_9MYCO</name>
<keyword evidence="2 6" id="KW-0540">Nuclease</keyword>
<dbReference type="PANTHER" id="PTHR35901:SF1">
    <property type="entry name" value="EXONUCLEASE VAPC9"/>
    <property type="match status" value="1"/>
</dbReference>
<comment type="similarity">
    <text evidence="6">Belongs to the PINc/VapC protein family.</text>
</comment>
<dbReference type="SUPFAM" id="SSF88723">
    <property type="entry name" value="PIN domain-like"/>
    <property type="match status" value="1"/>
</dbReference>
<comment type="function">
    <text evidence="6">Toxic component of a toxin-antitoxin (TA) system. An RNase.</text>
</comment>
<dbReference type="STRING" id="85968.GCA_900073015_02867"/>
<dbReference type="PANTHER" id="PTHR35901">
    <property type="entry name" value="RIBONUCLEASE VAPC3"/>
    <property type="match status" value="1"/>
</dbReference>
<feature type="domain" description="PIN" evidence="7">
    <location>
        <begin position="7"/>
        <end position="124"/>
    </location>
</feature>
<dbReference type="EC" id="3.1.-.-" evidence="6"/>
<feature type="binding site" evidence="6">
    <location>
        <position position="9"/>
    </location>
    <ligand>
        <name>Mg(2+)</name>
        <dbReference type="ChEBI" id="CHEBI:18420"/>
    </ligand>
</feature>
<dbReference type="EMBL" id="PDCN02000007">
    <property type="protein sequence ID" value="PIB75957.1"/>
    <property type="molecule type" value="Genomic_DNA"/>
</dbReference>
<keyword evidence="3 6" id="KW-0479">Metal-binding</keyword>
<keyword evidence="4 6" id="KW-0378">Hydrolase</keyword>
<evidence type="ECO:0000256" key="3">
    <source>
        <dbReference type="ARBA" id="ARBA00022723"/>
    </source>
</evidence>
<dbReference type="AlphaFoldDB" id="A0A2G5PCC9"/>
<sequence>MTRPALVCDASAVVSALVDSGPDGAWAAEHLAGSHLFAPAQMPFECANILRRHEQAGLISADQAIQAHVDLLALPVELWPYEAVATRVWQLRANLTCYDAAYVALAEAIDAVLVTIDRRIVRAPGLSCAVSTPPT</sequence>
<dbReference type="CDD" id="cd09873">
    <property type="entry name" value="PIN_Pae0151-like"/>
    <property type="match status" value="1"/>
</dbReference>
<dbReference type="InterPro" id="IPR051619">
    <property type="entry name" value="TypeII_TA_RNase_PINc/VapC"/>
</dbReference>
<evidence type="ECO:0000313" key="8">
    <source>
        <dbReference type="EMBL" id="PIB75957.1"/>
    </source>
</evidence>
<keyword evidence="1 6" id="KW-1277">Toxin-antitoxin system</keyword>
<reference evidence="8 9" key="1">
    <citation type="journal article" date="2017" name="Infect. Genet. Evol.">
        <title>The new phylogeny of the genus Mycobacterium: The old and the news.</title>
        <authorList>
            <person name="Tortoli E."/>
            <person name="Fedrizzi T."/>
            <person name="Meehan C.J."/>
            <person name="Trovato A."/>
            <person name="Grottola A."/>
            <person name="Giacobazzi E."/>
            <person name="Serpini G.F."/>
            <person name="Tagliazucchi S."/>
            <person name="Fabio A."/>
            <person name="Bettua C."/>
            <person name="Bertorelli R."/>
            <person name="Frascaro F."/>
            <person name="De Sanctis V."/>
            <person name="Pecorari M."/>
            <person name="Jousson O."/>
            <person name="Segata N."/>
            <person name="Cirillo D.M."/>
        </authorList>
    </citation>
    <scope>NUCLEOTIDE SEQUENCE [LARGE SCALE GENOMIC DNA]</scope>
    <source>
        <strain evidence="8 9">CIP1034565</strain>
    </source>
</reference>
<keyword evidence="5 6" id="KW-0460">Magnesium</keyword>
<dbReference type="InterPro" id="IPR029060">
    <property type="entry name" value="PIN-like_dom_sf"/>
</dbReference>
<dbReference type="GO" id="GO:0016787">
    <property type="term" value="F:hydrolase activity"/>
    <property type="evidence" value="ECO:0007669"/>
    <property type="project" value="UniProtKB-KW"/>
</dbReference>
<dbReference type="HAMAP" id="MF_00265">
    <property type="entry name" value="VapC_Nob1"/>
    <property type="match status" value="1"/>
</dbReference>
<dbReference type="InterPro" id="IPR044153">
    <property type="entry name" value="PIN_Pae0151-like"/>
</dbReference>
<comment type="caution">
    <text evidence="8">The sequence shown here is derived from an EMBL/GenBank/DDBJ whole genome shotgun (WGS) entry which is preliminary data.</text>
</comment>
<dbReference type="OrthoDB" id="4377304at2"/>
<organism evidence="8 9">
    <name type="scientific">Mycolicibacterium brumae</name>
    <dbReference type="NCBI Taxonomy" id="85968"/>
    <lineage>
        <taxon>Bacteria</taxon>
        <taxon>Bacillati</taxon>
        <taxon>Actinomycetota</taxon>
        <taxon>Actinomycetes</taxon>
        <taxon>Mycobacteriales</taxon>
        <taxon>Mycobacteriaceae</taxon>
        <taxon>Mycolicibacterium</taxon>
    </lineage>
</organism>
<proteinExistence type="inferred from homology"/>
<accession>A0A2G5PCC9</accession>